<evidence type="ECO:0000256" key="2">
    <source>
        <dbReference type="ARBA" id="ARBA00012202"/>
    </source>
</evidence>
<proteinExistence type="predicted"/>
<evidence type="ECO:0000256" key="5">
    <source>
        <dbReference type="ARBA" id="ARBA00022741"/>
    </source>
</evidence>
<dbReference type="SMART" id="SM00044">
    <property type="entry name" value="CYCc"/>
    <property type="match status" value="1"/>
</dbReference>
<dbReference type="InterPro" id="IPR011645">
    <property type="entry name" value="HNOB_dom_associated"/>
</dbReference>
<keyword evidence="8" id="KW-0456">Lyase</keyword>
<keyword evidence="5" id="KW-0547">Nucleotide-binding</keyword>
<dbReference type="InterPro" id="IPR001054">
    <property type="entry name" value="A/G_cyclase"/>
</dbReference>
<evidence type="ECO:0000256" key="10">
    <source>
        <dbReference type="SAM" id="Phobius"/>
    </source>
</evidence>
<dbReference type="CDD" id="cd07302">
    <property type="entry name" value="CHD"/>
    <property type="match status" value="1"/>
</dbReference>
<dbReference type="GeneID" id="100375301"/>
<dbReference type="EC" id="4.6.1.2" evidence="2"/>
<protein>
    <recommendedName>
        <fullName evidence="2">guanylate cyclase</fullName>
        <ecNumber evidence="2">4.6.1.2</ecNumber>
    </recommendedName>
</protein>
<dbReference type="Pfam" id="PF07701">
    <property type="entry name" value="HNOBA"/>
    <property type="match status" value="1"/>
</dbReference>
<name>A0ABM0MYP9_SACKO</name>
<dbReference type="InterPro" id="IPR050401">
    <property type="entry name" value="Cyclic_nucleotide_synthase"/>
</dbReference>
<dbReference type="PANTHER" id="PTHR11920:SF501">
    <property type="entry name" value="GUANYLATE CYCLASE 32E"/>
    <property type="match status" value="1"/>
</dbReference>
<evidence type="ECO:0000259" key="11">
    <source>
        <dbReference type="PROSITE" id="PS50125"/>
    </source>
</evidence>
<dbReference type="Proteomes" id="UP000694865">
    <property type="component" value="Unplaced"/>
</dbReference>
<keyword evidence="7 10" id="KW-0472">Membrane</keyword>
<dbReference type="Pfam" id="PF00211">
    <property type="entry name" value="Guanylate_cyc"/>
    <property type="match status" value="1"/>
</dbReference>
<keyword evidence="3 10" id="KW-0812">Transmembrane</keyword>
<dbReference type="SUPFAM" id="SSF55073">
    <property type="entry name" value="Nucleotide cyclase"/>
    <property type="match status" value="1"/>
</dbReference>
<keyword evidence="12" id="KW-1185">Reference proteome</keyword>
<evidence type="ECO:0000256" key="3">
    <source>
        <dbReference type="ARBA" id="ARBA00022692"/>
    </source>
</evidence>
<dbReference type="InterPro" id="IPR029787">
    <property type="entry name" value="Nucleotide_cyclase"/>
</dbReference>
<keyword evidence="9" id="KW-0141">cGMP biosynthesis</keyword>
<reference evidence="13" key="1">
    <citation type="submission" date="2025-08" db="UniProtKB">
        <authorList>
            <consortium name="RefSeq"/>
        </authorList>
    </citation>
    <scope>IDENTIFICATION</scope>
    <source>
        <tissue evidence="13">Testes</tissue>
    </source>
</reference>
<dbReference type="Pfam" id="PF08376">
    <property type="entry name" value="NIT"/>
    <property type="match status" value="1"/>
</dbReference>
<evidence type="ECO:0000256" key="9">
    <source>
        <dbReference type="ARBA" id="ARBA00023293"/>
    </source>
</evidence>
<keyword evidence="6 10" id="KW-1133">Transmembrane helix</keyword>
<gene>
    <name evidence="13" type="primary">LOC100375301</name>
</gene>
<evidence type="ECO:0000256" key="6">
    <source>
        <dbReference type="ARBA" id="ARBA00022989"/>
    </source>
</evidence>
<evidence type="ECO:0000256" key="8">
    <source>
        <dbReference type="ARBA" id="ARBA00023239"/>
    </source>
</evidence>
<dbReference type="Gene3D" id="3.30.70.1230">
    <property type="entry name" value="Nucleotide cyclase"/>
    <property type="match status" value="1"/>
</dbReference>
<dbReference type="PROSITE" id="PS50125">
    <property type="entry name" value="GUANYLATE_CYCLASE_2"/>
    <property type="match status" value="1"/>
</dbReference>
<dbReference type="Gene3D" id="6.10.250.780">
    <property type="match status" value="1"/>
</dbReference>
<organism evidence="12 13">
    <name type="scientific">Saccoglossus kowalevskii</name>
    <name type="common">Acorn worm</name>
    <dbReference type="NCBI Taxonomy" id="10224"/>
    <lineage>
        <taxon>Eukaryota</taxon>
        <taxon>Metazoa</taxon>
        <taxon>Hemichordata</taxon>
        <taxon>Enteropneusta</taxon>
        <taxon>Harrimaniidae</taxon>
        <taxon>Saccoglossus</taxon>
    </lineage>
</organism>
<accession>A0ABM0MYP9</accession>
<dbReference type="PANTHER" id="PTHR11920">
    <property type="entry name" value="GUANYLYL CYCLASE"/>
    <property type="match status" value="1"/>
</dbReference>
<feature type="transmembrane region" description="Helical" evidence="10">
    <location>
        <begin position="357"/>
        <end position="380"/>
    </location>
</feature>
<evidence type="ECO:0000256" key="7">
    <source>
        <dbReference type="ARBA" id="ARBA00023136"/>
    </source>
</evidence>
<comment type="subcellular location">
    <subcellularLocation>
        <location evidence="1">Membrane</location>
        <topology evidence="1">Single-pass type I membrane protein</topology>
    </subcellularLocation>
</comment>
<sequence length="624" mass="70640">MPTNRVENIHAVSRRQSGVSIQSSDALFSDKQRFDEVLRNSGSSRVFQMVKMMAIILVPIITLIVQSGLSGKETLEDRDAAALLYKSVDIDLIISAAVINLQKERGITAMYLSSNRSNLNARHSLHSLYPDTDAKLLAMFTLESGSMCDVITAVTGCRELSDFINEHRLKVLQSSVHLSIEDNIIFYTSINEALMQKNTNALIKAKVGWLWSSLVAKSSLLSATDVIGIERALGATYYASCSPLSTSSLRWMMQVHSQGLALMREAFRYSPTLADTLYIRMEEHYPLNVSLSMMTSEVFQNSYHCQEYGAVMSATMADYWFGNMTEYIDILAGVRVQISADIIREAEFIIESARTKLITHITLMVCITILCISLGFWYAYSIYRLLSSLTMYGSKITSQTRQLSMEKKKTDRLLYQMLPRSVADQLKSNKSVKTEYYENVTIYFSDIVGFTAMAAKSTPMDVVQFLNALYSTFDECIDRYDVYKVETIGDAYMVVSGLPGRTDLHAWEIASMSLDLLEEAKHFIVPHLPNEKLSLRIGIHTALRIHISESTKEALCRYPLFVIEQRGTIDIKVKNVAICLAYIECVTLYYRISGNYDFTGKGFMQTYWLKNKIEPEDHHVEWAD</sequence>
<feature type="domain" description="Guanylate cyclase" evidence="11">
    <location>
        <begin position="441"/>
        <end position="541"/>
    </location>
</feature>
<dbReference type="RefSeq" id="XP_006825140.1">
    <property type="nucleotide sequence ID" value="XM_006825077.1"/>
</dbReference>
<evidence type="ECO:0000256" key="4">
    <source>
        <dbReference type="ARBA" id="ARBA00022729"/>
    </source>
</evidence>
<dbReference type="InterPro" id="IPR013587">
    <property type="entry name" value="Nitrate/nitrite_sensing"/>
</dbReference>
<evidence type="ECO:0000256" key="1">
    <source>
        <dbReference type="ARBA" id="ARBA00004479"/>
    </source>
</evidence>
<keyword evidence="4" id="KW-0732">Signal</keyword>
<evidence type="ECO:0000313" key="13">
    <source>
        <dbReference type="RefSeq" id="XP_006825140.1"/>
    </source>
</evidence>
<evidence type="ECO:0000313" key="12">
    <source>
        <dbReference type="Proteomes" id="UP000694865"/>
    </source>
</evidence>